<gene>
    <name evidence="1" type="ORF">UFOPK4237_01447</name>
</gene>
<dbReference type="AlphaFoldDB" id="A0A6J7SKT7"/>
<organism evidence="1">
    <name type="scientific">freshwater metagenome</name>
    <dbReference type="NCBI Taxonomy" id="449393"/>
    <lineage>
        <taxon>unclassified sequences</taxon>
        <taxon>metagenomes</taxon>
        <taxon>ecological metagenomes</taxon>
    </lineage>
</organism>
<dbReference type="EMBL" id="CAFBPZ010000124">
    <property type="protein sequence ID" value="CAB5042044.1"/>
    <property type="molecule type" value="Genomic_DNA"/>
</dbReference>
<evidence type="ECO:0000313" key="1">
    <source>
        <dbReference type="EMBL" id="CAB5042044.1"/>
    </source>
</evidence>
<name>A0A6J7SKT7_9ZZZZ</name>
<sequence length="90" mass="9847">MVKRLEPKPEQKQASGQGVIGYAGPVNDACTSFNYWGSQNIGPDFVLADRFRESDNYLRGTCHPIYVGELDCAGPGLDSCMYGKSLEVKV</sequence>
<protein>
    <submittedName>
        <fullName evidence="1">Unannotated protein</fullName>
    </submittedName>
</protein>
<proteinExistence type="predicted"/>
<accession>A0A6J7SKT7</accession>
<reference evidence="1" key="1">
    <citation type="submission" date="2020-05" db="EMBL/GenBank/DDBJ databases">
        <authorList>
            <person name="Chiriac C."/>
            <person name="Salcher M."/>
            <person name="Ghai R."/>
            <person name="Kavagutti S V."/>
        </authorList>
    </citation>
    <scope>NUCLEOTIDE SEQUENCE</scope>
</reference>